<gene>
    <name evidence="1" type="ORF">ACE1CI_27060</name>
</gene>
<dbReference type="InterPro" id="IPR012340">
    <property type="entry name" value="NA-bd_OB-fold"/>
</dbReference>
<reference evidence="1 2" key="1">
    <citation type="submission" date="2024-09" db="EMBL/GenBank/DDBJ databases">
        <title>Floridaenema gen nov. (Aerosakkonemataceae, Aerosakkonematales ord. nov., Cyanobacteria) from benthic tropical and subtropical fresh waters, with the description of four new species.</title>
        <authorList>
            <person name="Moretto J.A."/>
            <person name="Berthold D.E."/>
            <person name="Lefler F.W."/>
            <person name="Huang I.-S."/>
            <person name="Laughinghouse H. IV."/>
        </authorList>
    </citation>
    <scope>NUCLEOTIDE SEQUENCE [LARGE SCALE GENOMIC DNA]</scope>
    <source>
        <strain evidence="1 2">BLCC-F50</strain>
    </source>
</reference>
<organism evidence="1 2">
    <name type="scientific">Floridaenema flaviceps BLCC-F50</name>
    <dbReference type="NCBI Taxonomy" id="3153642"/>
    <lineage>
        <taxon>Bacteria</taxon>
        <taxon>Bacillati</taxon>
        <taxon>Cyanobacteriota</taxon>
        <taxon>Cyanophyceae</taxon>
        <taxon>Oscillatoriophycideae</taxon>
        <taxon>Aerosakkonematales</taxon>
        <taxon>Aerosakkonemataceae</taxon>
        <taxon>Floridanema</taxon>
        <taxon>Floridanema flaviceps</taxon>
    </lineage>
</organism>
<name>A0ABV4XXW8_9CYAN</name>
<dbReference type="Gene3D" id="2.40.50.140">
    <property type="entry name" value="Nucleic acid-binding proteins"/>
    <property type="match status" value="1"/>
</dbReference>
<keyword evidence="2" id="KW-1185">Reference proteome</keyword>
<accession>A0ABV4XXW8</accession>
<proteinExistence type="predicted"/>
<evidence type="ECO:0000313" key="2">
    <source>
        <dbReference type="Proteomes" id="UP001576784"/>
    </source>
</evidence>
<dbReference type="Proteomes" id="UP001576784">
    <property type="component" value="Unassembled WGS sequence"/>
</dbReference>
<evidence type="ECO:0000313" key="1">
    <source>
        <dbReference type="EMBL" id="MFB2896590.1"/>
    </source>
</evidence>
<sequence length="82" mass="9349">MKHLFVKIEIEMFPEPVIGTVEKKITSNQPGRVKFLGTYWPAKLHQTDRQITLIPEQTIHIIGIQGITLLVSPVNDELICQN</sequence>
<dbReference type="EMBL" id="JBHFNR010000206">
    <property type="protein sequence ID" value="MFB2896590.1"/>
    <property type="molecule type" value="Genomic_DNA"/>
</dbReference>
<dbReference type="RefSeq" id="WP_413266216.1">
    <property type="nucleotide sequence ID" value="NZ_JBHFNR010000206.1"/>
</dbReference>
<comment type="caution">
    <text evidence="1">The sequence shown here is derived from an EMBL/GenBank/DDBJ whole genome shotgun (WGS) entry which is preliminary data.</text>
</comment>
<protein>
    <submittedName>
        <fullName evidence="1">NfeD family protein</fullName>
    </submittedName>
</protein>